<sequence length="237" mass="25251">MVKATTVPQLSDELNQQLEAVCGSVFGELESQAVDALDLPGCFRMRSHSYLRAIQAGCSQDDDCLPLLAAPAAVSGRPGSCWGARWQIAPFRAQALLQVRRGPGIPAGPRASRAASLCPLAAAFNFRKAPPPIPPGNQAPPRISITAQSSTDSAQESFTAAEGPARRCSSADGLDGPAMGARTLELAPPPTLIIKTIPGREELRSLARQRKWRPSIGVQVWNREAPTRALTWLIGLE</sequence>
<evidence type="ECO:0000256" key="1">
    <source>
        <dbReference type="ARBA" id="ARBA00008839"/>
    </source>
</evidence>
<feature type="region of interest" description="Disordered" evidence="2">
    <location>
        <begin position="147"/>
        <end position="170"/>
    </location>
</feature>
<reference evidence="3 4" key="1">
    <citation type="submission" date="2023-05" db="EMBL/GenBank/DDBJ databases">
        <title>B98-5 Cell Line De Novo Hybrid Assembly: An Optical Mapping Approach.</title>
        <authorList>
            <person name="Kananen K."/>
            <person name="Auerbach J.A."/>
            <person name="Kautto E."/>
            <person name="Blachly J.S."/>
        </authorList>
    </citation>
    <scope>NUCLEOTIDE SEQUENCE [LARGE SCALE GENOMIC DNA]</scope>
    <source>
        <strain evidence="3">B95-8</strain>
        <tissue evidence="3">Cell line</tissue>
    </source>
</reference>
<feature type="compositionally biased region" description="Polar residues" evidence="2">
    <location>
        <begin position="147"/>
        <end position="158"/>
    </location>
</feature>
<dbReference type="EMBL" id="JASSZA010000007">
    <property type="protein sequence ID" value="KAK2106427.1"/>
    <property type="molecule type" value="Genomic_DNA"/>
</dbReference>
<protein>
    <submittedName>
        <fullName evidence="3">Disks large-associated protein 3</fullName>
    </submittedName>
</protein>
<evidence type="ECO:0000313" key="3">
    <source>
        <dbReference type="EMBL" id="KAK2106427.1"/>
    </source>
</evidence>
<comment type="similarity">
    <text evidence="1">Belongs to the SAPAP family.</text>
</comment>
<keyword evidence="4" id="KW-1185">Reference proteome</keyword>
<comment type="caution">
    <text evidence="3">The sequence shown here is derived from an EMBL/GenBank/DDBJ whole genome shotgun (WGS) entry which is preliminary data.</text>
</comment>
<evidence type="ECO:0000256" key="2">
    <source>
        <dbReference type="SAM" id="MobiDB-lite"/>
    </source>
</evidence>
<dbReference type="InterPro" id="IPR005026">
    <property type="entry name" value="SAPAP"/>
</dbReference>
<dbReference type="PANTHER" id="PTHR12353">
    <property type="entry name" value="DISKS LARGE-ASSOCIATED PROTEIN DAP SAP90/PSD-95-ASSOCIATED PROTEIN"/>
    <property type="match status" value="1"/>
</dbReference>
<evidence type="ECO:0000313" key="4">
    <source>
        <dbReference type="Proteomes" id="UP001266305"/>
    </source>
</evidence>
<accession>A0ABQ9VAN6</accession>
<gene>
    <name evidence="3" type="primary">DLGAP3_2</name>
    <name evidence="3" type="ORF">P7K49_015941</name>
</gene>
<name>A0ABQ9VAN6_SAGOE</name>
<proteinExistence type="inferred from homology"/>
<dbReference type="PANTHER" id="PTHR12353:SF4">
    <property type="entry name" value="DISKS LARGE-ASSOCIATED PROTEIN 3"/>
    <property type="match status" value="1"/>
</dbReference>
<organism evidence="3 4">
    <name type="scientific">Saguinus oedipus</name>
    <name type="common">Cotton-top tamarin</name>
    <name type="synonym">Oedipomidas oedipus</name>
    <dbReference type="NCBI Taxonomy" id="9490"/>
    <lineage>
        <taxon>Eukaryota</taxon>
        <taxon>Metazoa</taxon>
        <taxon>Chordata</taxon>
        <taxon>Craniata</taxon>
        <taxon>Vertebrata</taxon>
        <taxon>Euteleostomi</taxon>
        <taxon>Mammalia</taxon>
        <taxon>Eutheria</taxon>
        <taxon>Euarchontoglires</taxon>
        <taxon>Primates</taxon>
        <taxon>Haplorrhini</taxon>
        <taxon>Platyrrhini</taxon>
        <taxon>Cebidae</taxon>
        <taxon>Callitrichinae</taxon>
        <taxon>Saguinus</taxon>
    </lineage>
</organism>
<dbReference type="Proteomes" id="UP001266305">
    <property type="component" value="Unassembled WGS sequence"/>
</dbReference>